<dbReference type="Gene3D" id="1.10.10.10">
    <property type="entry name" value="Winged helix-like DNA-binding domain superfamily/Winged helix DNA-binding domain"/>
    <property type="match status" value="1"/>
</dbReference>
<dbReference type="GO" id="GO:0006355">
    <property type="term" value="P:regulation of DNA-templated transcription"/>
    <property type="evidence" value="ECO:0007669"/>
    <property type="project" value="InterPro"/>
</dbReference>
<keyword evidence="4" id="KW-1133">Transmembrane helix</keyword>
<dbReference type="InterPro" id="IPR036388">
    <property type="entry name" value="WH-like_DNA-bd_sf"/>
</dbReference>
<feature type="transmembrane region" description="Helical" evidence="4">
    <location>
        <begin position="195"/>
        <end position="217"/>
    </location>
</feature>
<evidence type="ECO:0000256" key="3">
    <source>
        <dbReference type="ARBA" id="ARBA00023163"/>
    </source>
</evidence>
<evidence type="ECO:0000256" key="2">
    <source>
        <dbReference type="ARBA" id="ARBA00023125"/>
    </source>
</evidence>
<dbReference type="Proteomes" id="UP000253752">
    <property type="component" value="Unassembled WGS sequence"/>
</dbReference>
<accession>A0A369MRQ2</accession>
<evidence type="ECO:0000256" key="1">
    <source>
        <dbReference type="ARBA" id="ARBA00023015"/>
    </source>
</evidence>
<feature type="transmembrane region" description="Helical" evidence="4">
    <location>
        <begin position="53"/>
        <end position="72"/>
    </location>
</feature>
<reference evidence="6 7" key="1">
    <citation type="journal article" date="2018" name="Elife">
        <title>Discovery and characterization of a prevalent human gut bacterial enzyme sufficient for the inactivation of a family of plant toxins.</title>
        <authorList>
            <person name="Koppel N."/>
            <person name="Bisanz J.E."/>
            <person name="Pandelia M.E."/>
            <person name="Turnbaugh P.J."/>
            <person name="Balskus E.P."/>
        </authorList>
    </citation>
    <scope>NUCLEOTIDE SEQUENCE [LARGE SCALE GENOMIC DNA]</scope>
    <source>
        <strain evidence="6 7">MR1 #12</strain>
    </source>
</reference>
<organism evidence="6 7">
    <name type="scientific">Eggerthella lenta</name>
    <name type="common">Eubacterium lentum</name>
    <dbReference type="NCBI Taxonomy" id="84112"/>
    <lineage>
        <taxon>Bacteria</taxon>
        <taxon>Bacillati</taxon>
        <taxon>Actinomycetota</taxon>
        <taxon>Coriobacteriia</taxon>
        <taxon>Eggerthellales</taxon>
        <taxon>Eggerthellaceae</taxon>
        <taxon>Eggerthella</taxon>
    </lineage>
</organism>
<feature type="transmembrane region" description="Helical" evidence="4">
    <location>
        <begin position="229"/>
        <end position="252"/>
    </location>
</feature>
<dbReference type="SUPFAM" id="SSF46894">
    <property type="entry name" value="C-terminal effector domain of the bipartite response regulators"/>
    <property type="match status" value="1"/>
</dbReference>
<dbReference type="EMBL" id="PPTX01000020">
    <property type="protein sequence ID" value="RDB76892.1"/>
    <property type="molecule type" value="Genomic_DNA"/>
</dbReference>
<keyword evidence="3" id="KW-0804">Transcription</keyword>
<comment type="caution">
    <text evidence="6">The sequence shown here is derived from an EMBL/GenBank/DDBJ whole genome shotgun (WGS) entry which is preliminary data.</text>
</comment>
<dbReference type="PROSITE" id="PS50043">
    <property type="entry name" value="HTH_LUXR_2"/>
    <property type="match status" value="1"/>
</dbReference>
<feature type="transmembrane region" description="Helical" evidence="4">
    <location>
        <begin position="264"/>
        <end position="284"/>
    </location>
</feature>
<dbReference type="Pfam" id="PF00196">
    <property type="entry name" value="GerE"/>
    <property type="match status" value="1"/>
</dbReference>
<dbReference type="GO" id="GO:0003677">
    <property type="term" value="F:DNA binding"/>
    <property type="evidence" value="ECO:0007669"/>
    <property type="project" value="UniProtKB-KW"/>
</dbReference>
<feature type="transmembrane region" description="Helical" evidence="4">
    <location>
        <begin position="108"/>
        <end position="127"/>
    </location>
</feature>
<feature type="transmembrane region" description="Helical" evidence="4">
    <location>
        <begin position="165"/>
        <end position="183"/>
    </location>
</feature>
<dbReference type="PANTHER" id="PTHR44688">
    <property type="entry name" value="DNA-BINDING TRANSCRIPTIONAL ACTIVATOR DEVR_DOSR"/>
    <property type="match status" value="1"/>
</dbReference>
<proteinExistence type="predicted"/>
<dbReference type="InterPro" id="IPR000792">
    <property type="entry name" value="Tscrpt_reg_LuxR_C"/>
</dbReference>
<evidence type="ECO:0000313" key="7">
    <source>
        <dbReference type="Proteomes" id="UP000253752"/>
    </source>
</evidence>
<evidence type="ECO:0000256" key="4">
    <source>
        <dbReference type="SAM" id="Phobius"/>
    </source>
</evidence>
<dbReference type="RefSeq" id="WP_009305966.1">
    <property type="nucleotide sequence ID" value="NZ_CP089334.1"/>
</dbReference>
<gene>
    <name evidence="6" type="ORF">C1872_12020</name>
</gene>
<feature type="domain" description="HTH luxR-type" evidence="5">
    <location>
        <begin position="397"/>
        <end position="458"/>
    </location>
</feature>
<name>A0A369MRQ2_EGGLN</name>
<evidence type="ECO:0000259" key="5">
    <source>
        <dbReference type="PROSITE" id="PS50043"/>
    </source>
</evidence>
<keyword evidence="1" id="KW-0805">Transcription regulation</keyword>
<dbReference type="AlphaFoldDB" id="A0A369MRQ2"/>
<dbReference type="SMART" id="SM00421">
    <property type="entry name" value="HTH_LUXR"/>
    <property type="match status" value="1"/>
</dbReference>
<sequence>MKAEGRLFEEALASLRKWRFLVIGGALWWCCHFLTLYQNDIVSLDPIVGFPDIIWLSCVLATLVVFVVLMFSPRLRRAYGGTRTYIAAFFCVIGGLACFPLAATESALAFAGSLLSGTGIGIVFALYGCLHARCRHRDILLLCAVEQGIALLLFAAVNILEIPAIPVAMVFGTLSLLLMHASSRVGADENREPSVALDANVGQLAFLAFLIGLPYGLVRNMVSQVGEGWASAALPLVLAGTFVAAALLLAVYFSRQRWGLVKQFAVVVAPLTAASMALLPLASLNQVVPAIVGNAGFVSFLMLQYYYAAVLSAPSEKPQSKLLFILGVFTLADNSGQLVGALLPSEFASAASSVMIYIILVCCIFLFSRRRDAPSKLHAESIADDSVRLSELSLDDAAFERYDLTMREREVLLLLLNRLTYEEIAERLFISTNTVKTHVGNVYKKTGVSSRKELVSKF</sequence>
<feature type="transmembrane region" description="Helical" evidence="4">
    <location>
        <begin position="290"/>
        <end position="310"/>
    </location>
</feature>
<feature type="transmembrane region" description="Helical" evidence="4">
    <location>
        <begin position="20"/>
        <end position="38"/>
    </location>
</feature>
<dbReference type="PANTHER" id="PTHR44688:SF16">
    <property type="entry name" value="DNA-BINDING TRANSCRIPTIONAL ACTIVATOR DEVR_DOSR"/>
    <property type="match status" value="1"/>
</dbReference>
<feature type="transmembrane region" description="Helical" evidence="4">
    <location>
        <begin position="349"/>
        <end position="367"/>
    </location>
</feature>
<keyword evidence="4" id="KW-0812">Transmembrane</keyword>
<evidence type="ECO:0000313" key="6">
    <source>
        <dbReference type="EMBL" id="RDB76892.1"/>
    </source>
</evidence>
<feature type="transmembrane region" description="Helical" evidence="4">
    <location>
        <begin position="322"/>
        <end position="343"/>
    </location>
</feature>
<dbReference type="PRINTS" id="PR00038">
    <property type="entry name" value="HTHLUXR"/>
</dbReference>
<feature type="transmembrane region" description="Helical" evidence="4">
    <location>
        <begin position="84"/>
        <end position="102"/>
    </location>
</feature>
<feature type="transmembrane region" description="Helical" evidence="4">
    <location>
        <begin position="139"/>
        <end position="159"/>
    </location>
</feature>
<keyword evidence="2" id="KW-0238">DNA-binding</keyword>
<keyword evidence="4" id="KW-0472">Membrane</keyword>
<protein>
    <submittedName>
        <fullName evidence="6">Helix-turn-helix transcriptional regulator</fullName>
    </submittedName>
</protein>
<dbReference type="CDD" id="cd06170">
    <property type="entry name" value="LuxR_C_like"/>
    <property type="match status" value="1"/>
</dbReference>
<dbReference type="InterPro" id="IPR016032">
    <property type="entry name" value="Sig_transdc_resp-reg_C-effctor"/>
</dbReference>